<dbReference type="OMA" id="ITTIFWF"/>
<dbReference type="OrthoDB" id="2117453at2759"/>
<reference evidence="8" key="1">
    <citation type="submission" date="2012-06" db="EMBL/GenBank/DDBJ databases">
        <title>The genome sequence of Coniosporium apollinis CBS 100218.</title>
        <authorList>
            <consortium name="The Broad Institute Genome Sequencing Platform"/>
            <person name="Cuomo C."/>
            <person name="Gorbushina A."/>
            <person name="Noack S."/>
            <person name="Walker B."/>
            <person name="Young S.K."/>
            <person name="Zeng Q."/>
            <person name="Gargeya S."/>
            <person name="Fitzgerald M."/>
            <person name="Haas B."/>
            <person name="Abouelleil A."/>
            <person name="Alvarado L."/>
            <person name="Arachchi H.M."/>
            <person name="Berlin A.M."/>
            <person name="Chapman S.B."/>
            <person name="Goldberg J."/>
            <person name="Griggs A."/>
            <person name="Gujja S."/>
            <person name="Hansen M."/>
            <person name="Howarth C."/>
            <person name="Imamovic A."/>
            <person name="Larimer J."/>
            <person name="McCowan C."/>
            <person name="Montmayeur A."/>
            <person name="Murphy C."/>
            <person name="Neiman D."/>
            <person name="Pearson M."/>
            <person name="Priest M."/>
            <person name="Roberts A."/>
            <person name="Saif S."/>
            <person name="Shea T."/>
            <person name="Sisk P."/>
            <person name="Sykes S."/>
            <person name="Wortman J."/>
            <person name="Nusbaum C."/>
            <person name="Birren B."/>
        </authorList>
    </citation>
    <scope>NUCLEOTIDE SEQUENCE [LARGE SCALE GENOMIC DNA]</scope>
    <source>
        <strain evidence="8">CBS 100218</strain>
    </source>
</reference>
<feature type="transmembrane region" description="Helical" evidence="5">
    <location>
        <begin position="42"/>
        <end position="61"/>
    </location>
</feature>
<name>R7YIN5_CONA1</name>
<dbReference type="PANTHER" id="PTHR37451:SF1">
    <property type="entry name" value="MARVEL DOMAIN-CONTAINING PROTEIN"/>
    <property type="match status" value="1"/>
</dbReference>
<evidence type="ECO:0000259" key="6">
    <source>
        <dbReference type="Pfam" id="PF01284"/>
    </source>
</evidence>
<sequence>MTFNYTLPLRVLQALFAIIVLGCSAWIVSLYDVPGARAPSSISFLLFTSIWTLLALIYLIVAPARFPQYAHKFGILGVEAVTMLFWFAGFIAAAVWIDNWGSCFGRGCRTAQAAVVFGAFEWLLFTATTVMAALHVWRTRNTQNKNMDPNMAVHNTV</sequence>
<dbReference type="STRING" id="1168221.R7YIN5"/>
<dbReference type="Pfam" id="PF01284">
    <property type="entry name" value="MARVEL"/>
    <property type="match status" value="1"/>
</dbReference>
<evidence type="ECO:0000313" key="8">
    <source>
        <dbReference type="Proteomes" id="UP000016924"/>
    </source>
</evidence>
<dbReference type="EMBL" id="JH767556">
    <property type="protein sequence ID" value="EON61748.1"/>
    <property type="molecule type" value="Genomic_DNA"/>
</dbReference>
<accession>R7YIN5</accession>
<feature type="transmembrane region" description="Helical" evidence="5">
    <location>
        <begin position="12"/>
        <end position="30"/>
    </location>
</feature>
<comment type="subcellular location">
    <subcellularLocation>
        <location evidence="1">Membrane</location>
        <topology evidence="1">Multi-pass membrane protein</topology>
    </subcellularLocation>
</comment>
<dbReference type="PANTHER" id="PTHR37451">
    <property type="entry name" value="MARVEL DOMAIN"/>
    <property type="match status" value="1"/>
</dbReference>
<feature type="transmembrane region" description="Helical" evidence="5">
    <location>
        <begin position="117"/>
        <end position="137"/>
    </location>
</feature>
<feature type="transmembrane region" description="Helical" evidence="5">
    <location>
        <begin position="73"/>
        <end position="97"/>
    </location>
</feature>
<evidence type="ECO:0000256" key="1">
    <source>
        <dbReference type="ARBA" id="ARBA00004141"/>
    </source>
</evidence>
<proteinExistence type="predicted"/>
<dbReference type="RefSeq" id="XP_007777065.1">
    <property type="nucleotide sequence ID" value="XM_007778875.1"/>
</dbReference>
<keyword evidence="2 5" id="KW-0812">Transmembrane</keyword>
<gene>
    <name evidence="7" type="ORF">W97_00964</name>
</gene>
<feature type="domain" description="MARVEL" evidence="6">
    <location>
        <begin position="6"/>
        <end position="130"/>
    </location>
</feature>
<protein>
    <recommendedName>
        <fullName evidence="6">MARVEL domain-containing protein</fullName>
    </recommendedName>
</protein>
<dbReference type="GO" id="GO:0016020">
    <property type="term" value="C:membrane"/>
    <property type="evidence" value="ECO:0007669"/>
    <property type="project" value="UniProtKB-SubCell"/>
</dbReference>
<evidence type="ECO:0000256" key="3">
    <source>
        <dbReference type="ARBA" id="ARBA00022989"/>
    </source>
</evidence>
<evidence type="ECO:0000313" key="7">
    <source>
        <dbReference type="EMBL" id="EON61748.1"/>
    </source>
</evidence>
<keyword evidence="8" id="KW-1185">Reference proteome</keyword>
<evidence type="ECO:0000256" key="2">
    <source>
        <dbReference type="ARBA" id="ARBA00022692"/>
    </source>
</evidence>
<dbReference type="InterPro" id="IPR008253">
    <property type="entry name" value="Marvel"/>
</dbReference>
<dbReference type="eggNOG" id="ENOG502S522">
    <property type="taxonomic scope" value="Eukaryota"/>
</dbReference>
<keyword evidence="3 5" id="KW-1133">Transmembrane helix</keyword>
<dbReference type="Proteomes" id="UP000016924">
    <property type="component" value="Unassembled WGS sequence"/>
</dbReference>
<keyword evidence="4 5" id="KW-0472">Membrane</keyword>
<dbReference type="GeneID" id="19898275"/>
<evidence type="ECO:0000256" key="5">
    <source>
        <dbReference type="SAM" id="Phobius"/>
    </source>
</evidence>
<organism evidence="7 8">
    <name type="scientific">Coniosporium apollinis (strain CBS 100218)</name>
    <name type="common">Rock-inhabiting black yeast</name>
    <dbReference type="NCBI Taxonomy" id="1168221"/>
    <lineage>
        <taxon>Eukaryota</taxon>
        <taxon>Fungi</taxon>
        <taxon>Dikarya</taxon>
        <taxon>Ascomycota</taxon>
        <taxon>Pezizomycotina</taxon>
        <taxon>Dothideomycetes</taxon>
        <taxon>Dothideomycetes incertae sedis</taxon>
        <taxon>Coniosporium</taxon>
    </lineage>
</organism>
<dbReference type="AlphaFoldDB" id="R7YIN5"/>
<dbReference type="HOGENOM" id="CLU_109915_3_0_1"/>
<evidence type="ECO:0000256" key="4">
    <source>
        <dbReference type="ARBA" id="ARBA00023136"/>
    </source>
</evidence>